<name>A0A5N1ILX6_LACJE</name>
<dbReference type="InterPro" id="IPR000424">
    <property type="entry name" value="Primosome_PriB/ssb"/>
</dbReference>
<protein>
    <recommendedName>
        <fullName evidence="2 3">Single-stranded DNA-binding protein</fullName>
    </recommendedName>
</protein>
<dbReference type="SUPFAM" id="SSF50249">
    <property type="entry name" value="Nucleic acid-binding proteins"/>
    <property type="match status" value="1"/>
</dbReference>
<evidence type="ECO:0000313" key="6">
    <source>
        <dbReference type="Proteomes" id="UP000327236"/>
    </source>
</evidence>
<dbReference type="Gene3D" id="2.40.50.140">
    <property type="entry name" value="Nucleic acid-binding proteins"/>
    <property type="match status" value="1"/>
</dbReference>
<comment type="caution">
    <text evidence="5">The sequence shown here is derived from an EMBL/GenBank/DDBJ whole genome shotgun (WGS) entry which is preliminary data.</text>
</comment>
<dbReference type="Pfam" id="PF00436">
    <property type="entry name" value="SSB"/>
    <property type="match status" value="1"/>
</dbReference>
<dbReference type="CDD" id="cd04496">
    <property type="entry name" value="SSB_OBF"/>
    <property type="match status" value="1"/>
</dbReference>
<reference evidence="5 6" key="1">
    <citation type="submission" date="2019-09" db="EMBL/GenBank/DDBJ databases">
        <title>Draft genome sequence assemblies of isolates from the urinary tract.</title>
        <authorList>
            <person name="Mores C.R."/>
            <person name="Putonti C."/>
            <person name="Wolfe A.J."/>
        </authorList>
    </citation>
    <scope>NUCLEOTIDE SEQUENCE [LARGE SCALE GENOMIC DNA]</scope>
    <source>
        <strain evidence="5 6">UMB246</strain>
    </source>
</reference>
<proteinExistence type="predicted"/>
<keyword evidence="1 2" id="KW-0238">DNA-binding</keyword>
<dbReference type="GO" id="GO:0003697">
    <property type="term" value="F:single-stranded DNA binding"/>
    <property type="evidence" value="ECO:0007669"/>
    <property type="project" value="InterPro"/>
</dbReference>
<organism evidence="5 6">
    <name type="scientific">Lactobacillus jensenii</name>
    <dbReference type="NCBI Taxonomy" id="109790"/>
    <lineage>
        <taxon>Bacteria</taxon>
        <taxon>Bacillati</taxon>
        <taxon>Bacillota</taxon>
        <taxon>Bacilli</taxon>
        <taxon>Lactobacillales</taxon>
        <taxon>Lactobacillaceae</taxon>
        <taxon>Lactobacillus</taxon>
    </lineage>
</organism>
<dbReference type="EMBL" id="VYWW01000001">
    <property type="protein sequence ID" value="KAA9324450.1"/>
    <property type="molecule type" value="Genomic_DNA"/>
</dbReference>
<evidence type="ECO:0000256" key="1">
    <source>
        <dbReference type="ARBA" id="ARBA00023125"/>
    </source>
</evidence>
<evidence type="ECO:0000313" key="5">
    <source>
        <dbReference type="EMBL" id="KAA9324450.1"/>
    </source>
</evidence>
<dbReference type="PIRSF" id="PIRSF002070">
    <property type="entry name" value="SSB"/>
    <property type="match status" value="1"/>
</dbReference>
<gene>
    <name evidence="5" type="ORF">F6H94_00350</name>
</gene>
<feature type="region of interest" description="Disordered" evidence="4">
    <location>
        <begin position="153"/>
        <end position="175"/>
    </location>
</feature>
<evidence type="ECO:0000256" key="4">
    <source>
        <dbReference type="SAM" id="MobiDB-lite"/>
    </source>
</evidence>
<sequence>MADFNQIMLSGRLTRDIELRTMKNGKNVALGSIAYNEPKLTPDGNWENHADFFEFVAFDTNTYEFAKKMASEVRKGEPVVISGKVSQRKYQNKEGQTVNVFEIIVRQFRKLAVPAKKPDTGFNNQAQDWSAAGTREQHQANLANANAPQTTNQAQLDPFADNGNTLDISDDDLPF</sequence>
<evidence type="ECO:0000256" key="3">
    <source>
        <dbReference type="RuleBase" id="RU000524"/>
    </source>
</evidence>
<dbReference type="InterPro" id="IPR011344">
    <property type="entry name" value="ssDNA-bd"/>
</dbReference>
<accession>A0A5N1ILX6</accession>
<dbReference type="AlphaFoldDB" id="A0A5N1ILX6"/>
<dbReference type="OrthoDB" id="9809878at2"/>
<dbReference type="InterPro" id="IPR012340">
    <property type="entry name" value="NA-bd_OB-fold"/>
</dbReference>
<dbReference type="RefSeq" id="WP_151141242.1">
    <property type="nucleotide sequence ID" value="NZ_VYWW01000001.1"/>
</dbReference>
<feature type="region of interest" description="Disordered" evidence="4">
    <location>
        <begin position="119"/>
        <end position="139"/>
    </location>
</feature>
<evidence type="ECO:0000256" key="2">
    <source>
        <dbReference type="PIRNR" id="PIRNR002070"/>
    </source>
</evidence>
<dbReference type="PROSITE" id="PS50935">
    <property type="entry name" value="SSB"/>
    <property type="match status" value="1"/>
</dbReference>
<dbReference type="GO" id="GO:0006260">
    <property type="term" value="P:DNA replication"/>
    <property type="evidence" value="ECO:0007669"/>
    <property type="project" value="InterPro"/>
</dbReference>
<dbReference type="Proteomes" id="UP000327236">
    <property type="component" value="Unassembled WGS sequence"/>
</dbReference>
<dbReference type="NCBIfam" id="TIGR00621">
    <property type="entry name" value="ssb"/>
    <property type="match status" value="1"/>
</dbReference>